<proteinExistence type="inferred from homology"/>
<evidence type="ECO:0000256" key="5">
    <source>
        <dbReference type="ARBA" id="ARBA00007955"/>
    </source>
</evidence>
<dbReference type="UniPathway" id="UPA00031">
    <property type="reaction ID" value="UER00006"/>
</dbReference>
<dbReference type="GO" id="GO:0000105">
    <property type="term" value="P:L-histidine biosynthetic process"/>
    <property type="evidence" value="ECO:0007669"/>
    <property type="project" value="UniProtKB-UniRule"/>
</dbReference>
<dbReference type="SUPFAM" id="SSF53850">
    <property type="entry name" value="Periplasmic binding protein-like II"/>
    <property type="match status" value="1"/>
</dbReference>
<evidence type="ECO:0000256" key="9">
    <source>
        <dbReference type="ARBA" id="ARBA00022605"/>
    </source>
</evidence>
<keyword evidence="8" id="KW-0963">Cytoplasm</keyword>
<accession>A0A2H0YMG5</accession>
<evidence type="ECO:0000259" key="20">
    <source>
        <dbReference type="Pfam" id="PF08029"/>
    </source>
</evidence>
<name>A0A2H0YMG5_9BACT</name>
<keyword evidence="13" id="KW-0547">Nucleotide-binding</keyword>
<dbReference type="GO" id="GO:0005737">
    <property type="term" value="C:cytoplasm"/>
    <property type="evidence" value="ECO:0007669"/>
    <property type="project" value="UniProtKB-SubCell"/>
</dbReference>
<dbReference type="GO" id="GO:0003879">
    <property type="term" value="F:ATP phosphoribosyltransferase activity"/>
    <property type="evidence" value="ECO:0007669"/>
    <property type="project" value="UniProtKB-UniRule"/>
</dbReference>
<dbReference type="Gene3D" id="3.40.190.10">
    <property type="entry name" value="Periplasmic binding protein-like II"/>
    <property type="match status" value="2"/>
</dbReference>
<evidence type="ECO:0000256" key="12">
    <source>
        <dbReference type="ARBA" id="ARBA00022723"/>
    </source>
</evidence>
<evidence type="ECO:0000313" key="22">
    <source>
        <dbReference type="Proteomes" id="UP000230088"/>
    </source>
</evidence>
<dbReference type="FunFam" id="3.30.70.120:FF:000002">
    <property type="entry name" value="ATP phosphoribosyltransferase"/>
    <property type="match status" value="1"/>
</dbReference>
<evidence type="ECO:0000256" key="16">
    <source>
        <dbReference type="ARBA" id="ARBA00023102"/>
    </source>
</evidence>
<feature type="domain" description="ATP phosphoribosyltransferase catalytic" evidence="19">
    <location>
        <begin position="63"/>
        <end position="221"/>
    </location>
</feature>
<comment type="similarity">
    <text evidence="5">Belongs to the ATP phosphoribosyltransferase family. Long subfamily.</text>
</comment>
<evidence type="ECO:0000256" key="8">
    <source>
        <dbReference type="ARBA" id="ARBA00022490"/>
    </source>
</evidence>
<dbReference type="GO" id="GO:0005524">
    <property type="term" value="F:ATP binding"/>
    <property type="evidence" value="ECO:0007669"/>
    <property type="project" value="UniProtKB-KW"/>
</dbReference>
<evidence type="ECO:0000256" key="7">
    <source>
        <dbReference type="ARBA" id="ARBA00020998"/>
    </source>
</evidence>
<evidence type="ECO:0000256" key="10">
    <source>
        <dbReference type="ARBA" id="ARBA00022676"/>
    </source>
</evidence>
<evidence type="ECO:0000256" key="11">
    <source>
        <dbReference type="ARBA" id="ARBA00022679"/>
    </source>
</evidence>
<keyword evidence="10 21" id="KW-0328">Glycosyltransferase</keyword>
<evidence type="ECO:0000256" key="4">
    <source>
        <dbReference type="ARBA" id="ARBA00004667"/>
    </source>
</evidence>
<comment type="catalytic activity">
    <reaction evidence="1">
        <text>1-(5-phospho-beta-D-ribosyl)-ATP + diphosphate = 5-phospho-alpha-D-ribose 1-diphosphate + ATP</text>
        <dbReference type="Rhea" id="RHEA:18473"/>
        <dbReference type="ChEBI" id="CHEBI:30616"/>
        <dbReference type="ChEBI" id="CHEBI:33019"/>
        <dbReference type="ChEBI" id="CHEBI:58017"/>
        <dbReference type="ChEBI" id="CHEBI:73183"/>
        <dbReference type="EC" id="2.4.2.17"/>
    </reaction>
</comment>
<keyword evidence="9" id="KW-0028">Amino-acid biosynthesis</keyword>
<comment type="cofactor">
    <cofactor evidence="2">
        <name>Mg(2+)</name>
        <dbReference type="ChEBI" id="CHEBI:18420"/>
    </cofactor>
</comment>
<evidence type="ECO:0000256" key="17">
    <source>
        <dbReference type="ARBA" id="ARBA00024861"/>
    </source>
</evidence>
<organism evidence="21 22">
    <name type="scientific">Candidatus Nealsonbacteria bacterium CG08_land_8_20_14_0_20_38_20</name>
    <dbReference type="NCBI Taxonomy" id="1974705"/>
    <lineage>
        <taxon>Bacteria</taxon>
        <taxon>Candidatus Nealsoniibacteriota</taxon>
    </lineage>
</organism>
<evidence type="ECO:0000256" key="13">
    <source>
        <dbReference type="ARBA" id="ARBA00022741"/>
    </source>
</evidence>
<dbReference type="InterPro" id="IPR011322">
    <property type="entry name" value="N-reg_PII-like_a/b"/>
</dbReference>
<keyword evidence="11 21" id="KW-0808">Transferase</keyword>
<sequence length="301" mass="33756">MPSNTTFKKVRDKLKFGFPIGPLQPEVLELFRAASYDIKFSGELQKINIDDKEIDCVLVRPIPMATLIEKGFLDAGVSTDSAVLETKAKVNIVCDLEYLKPAFGKMKLVVGAPEDSKIRTLKDLNGKKIITRVPNISKDFLKKNKVRAEILYSDAPLNESIVGVAADAIIEFFLFGDFFKAYKLRVLETILERSLILIANKESLKNNWKKEKIENLAMLLKGARLGQEMAGLMLHAANDAMEDVLKILPSLKKPTITQLRGENWFDVLTVANKKEIRKIIPKLKKIGCASIVEFPLNKVVL</sequence>
<keyword evidence="15" id="KW-0460">Magnesium</keyword>
<evidence type="ECO:0000256" key="1">
    <source>
        <dbReference type="ARBA" id="ARBA00000915"/>
    </source>
</evidence>
<dbReference type="PANTHER" id="PTHR21403">
    <property type="entry name" value="ATP PHOSPHORIBOSYLTRANSFERASE ATP-PRTASE"/>
    <property type="match status" value="1"/>
</dbReference>
<comment type="subcellular location">
    <subcellularLocation>
        <location evidence="3">Cytoplasm</location>
    </subcellularLocation>
</comment>
<dbReference type="Pfam" id="PF01634">
    <property type="entry name" value="HisG"/>
    <property type="match status" value="1"/>
</dbReference>
<dbReference type="Proteomes" id="UP000230088">
    <property type="component" value="Unassembled WGS sequence"/>
</dbReference>
<feature type="domain" description="Histidine biosynthesis HisG C-terminal" evidence="20">
    <location>
        <begin position="228"/>
        <end position="298"/>
    </location>
</feature>
<keyword evidence="12" id="KW-0479">Metal-binding</keyword>
<dbReference type="NCBIfam" id="TIGR03455">
    <property type="entry name" value="HisG_C-term"/>
    <property type="match status" value="1"/>
</dbReference>
<comment type="pathway">
    <text evidence="4">Amino-acid biosynthesis; L-histidine biosynthesis; L-histidine from 5-phospho-alpha-D-ribose 1-diphosphate: step 1/9.</text>
</comment>
<dbReference type="Gene3D" id="3.30.70.120">
    <property type="match status" value="1"/>
</dbReference>
<dbReference type="InterPro" id="IPR001348">
    <property type="entry name" value="ATP_PRibTrfase_HisG"/>
</dbReference>
<keyword evidence="16" id="KW-0368">Histidine biosynthesis</keyword>
<comment type="function">
    <text evidence="17">Catalyzes the condensation of ATP and 5-phosphoribose 1-diphosphate to form N'-(5'-phosphoribosyl)-ATP (PR-ATP). Has a crucial role in the pathway because the rate of histidine biosynthesis seems to be controlled primarily by regulation of HisG enzymatic activity.</text>
</comment>
<dbReference type="Pfam" id="PF08029">
    <property type="entry name" value="HisG_C"/>
    <property type="match status" value="1"/>
</dbReference>
<evidence type="ECO:0000256" key="6">
    <source>
        <dbReference type="ARBA" id="ARBA00011946"/>
    </source>
</evidence>
<dbReference type="InterPro" id="IPR013820">
    <property type="entry name" value="ATP_PRibTrfase_cat"/>
</dbReference>
<dbReference type="AlphaFoldDB" id="A0A2H0YMG5"/>
<keyword evidence="14" id="KW-0067">ATP-binding</keyword>
<evidence type="ECO:0000313" key="21">
    <source>
        <dbReference type="EMBL" id="PIS39606.1"/>
    </source>
</evidence>
<dbReference type="EMBL" id="PEYD01000020">
    <property type="protein sequence ID" value="PIS39606.1"/>
    <property type="molecule type" value="Genomic_DNA"/>
</dbReference>
<evidence type="ECO:0000259" key="19">
    <source>
        <dbReference type="Pfam" id="PF01634"/>
    </source>
</evidence>
<evidence type="ECO:0000256" key="2">
    <source>
        <dbReference type="ARBA" id="ARBA00001946"/>
    </source>
</evidence>
<dbReference type="SUPFAM" id="SSF54913">
    <property type="entry name" value="GlnB-like"/>
    <property type="match status" value="1"/>
</dbReference>
<protein>
    <recommendedName>
        <fullName evidence="7 18">ATP phosphoribosyltransferase</fullName>
        <ecNumber evidence="6 18">2.4.2.17</ecNumber>
    </recommendedName>
</protein>
<gene>
    <name evidence="21" type="primary">hisG</name>
    <name evidence="21" type="ORF">COT33_01130</name>
</gene>
<dbReference type="EC" id="2.4.2.17" evidence="6 18"/>
<comment type="caution">
    <text evidence="21">The sequence shown here is derived from an EMBL/GenBank/DDBJ whole genome shotgun (WGS) entry which is preliminary data.</text>
</comment>
<dbReference type="PANTHER" id="PTHR21403:SF10">
    <property type="entry name" value="ATP PHOSPHORIBOSYLTRANSFERASE"/>
    <property type="match status" value="1"/>
</dbReference>
<reference evidence="22" key="1">
    <citation type="submission" date="2017-09" db="EMBL/GenBank/DDBJ databases">
        <title>Depth-based differentiation of microbial function through sediment-hosted aquifers and enrichment of novel symbionts in the deep terrestrial subsurface.</title>
        <authorList>
            <person name="Probst A.J."/>
            <person name="Ladd B."/>
            <person name="Jarett J.K."/>
            <person name="Geller-Mcgrath D.E."/>
            <person name="Sieber C.M.K."/>
            <person name="Emerson J.B."/>
            <person name="Anantharaman K."/>
            <person name="Thomas B.C."/>
            <person name="Malmstrom R."/>
            <person name="Stieglmeier M."/>
            <person name="Klingl A."/>
            <person name="Woyke T."/>
            <person name="Ryan C.M."/>
            <person name="Banfield J.F."/>
        </authorList>
    </citation>
    <scope>NUCLEOTIDE SEQUENCE [LARGE SCALE GENOMIC DNA]</scope>
</reference>
<dbReference type="NCBIfam" id="TIGR00070">
    <property type="entry name" value="hisG"/>
    <property type="match status" value="1"/>
</dbReference>
<evidence type="ECO:0000256" key="3">
    <source>
        <dbReference type="ARBA" id="ARBA00004496"/>
    </source>
</evidence>
<evidence type="ECO:0000256" key="18">
    <source>
        <dbReference type="NCBIfam" id="TIGR00070"/>
    </source>
</evidence>
<evidence type="ECO:0000256" key="14">
    <source>
        <dbReference type="ARBA" id="ARBA00022840"/>
    </source>
</evidence>
<dbReference type="GO" id="GO:0000287">
    <property type="term" value="F:magnesium ion binding"/>
    <property type="evidence" value="ECO:0007669"/>
    <property type="project" value="InterPro"/>
</dbReference>
<evidence type="ECO:0000256" key="15">
    <source>
        <dbReference type="ARBA" id="ARBA00022842"/>
    </source>
</evidence>
<dbReference type="InterPro" id="IPR013115">
    <property type="entry name" value="HisG_C"/>
</dbReference>
<dbReference type="InterPro" id="IPR015867">
    <property type="entry name" value="N-reg_PII/ATP_PRibTrfase_C"/>
</dbReference>